<gene>
    <name evidence="1" type="ORF">Dxin01_00088</name>
</gene>
<dbReference type="Proteomes" id="UP001458946">
    <property type="component" value="Unassembled WGS sequence"/>
</dbReference>
<dbReference type="RefSeq" id="WP_353540353.1">
    <property type="nucleotide sequence ID" value="NZ_BAABRN010000001.1"/>
</dbReference>
<reference evidence="1 2" key="1">
    <citation type="submission" date="2024-02" db="EMBL/GenBank/DDBJ databases">
        <title>Deinococcus xinjiangensis NBRC 107630.</title>
        <authorList>
            <person name="Ichikawa N."/>
            <person name="Katano-Makiyama Y."/>
            <person name="Hidaka K."/>
        </authorList>
    </citation>
    <scope>NUCLEOTIDE SEQUENCE [LARGE SCALE GENOMIC DNA]</scope>
    <source>
        <strain evidence="1 2">NBRC 107630</strain>
    </source>
</reference>
<keyword evidence="2" id="KW-1185">Reference proteome</keyword>
<comment type="caution">
    <text evidence="1">The sequence shown here is derived from an EMBL/GenBank/DDBJ whole genome shotgun (WGS) entry which is preliminary data.</text>
</comment>
<sequence length="88" mass="9727">MTLPEQAVQYVKNFLAAQGVLTNETFVRVTKCSADASSITFLRLKFQDELVVQYLHATEPQAAISVAAGIIGQLEGRLIKPFEMEVLE</sequence>
<organism evidence="1 2">
    <name type="scientific">Deinococcus xinjiangensis</name>
    <dbReference type="NCBI Taxonomy" id="457454"/>
    <lineage>
        <taxon>Bacteria</taxon>
        <taxon>Thermotogati</taxon>
        <taxon>Deinococcota</taxon>
        <taxon>Deinococci</taxon>
        <taxon>Deinococcales</taxon>
        <taxon>Deinococcaceae</taxon>
        <taxon>Deinococcus</taxon>
    </lineage>
</organism>
<evidence type="ECO:0000313" key="1">
    <source>
        <dbReference type="EMBL" id="GAA5500367.1"/>
    </source>
</evidence>
<evidence type="ECO:0000313" key="2">
    <source>
        <dbReference type="Proteomes" id="UP001458946"/>
    </source>
</evidence>
<accession>A0ABP9V502</accession>
<proteinExistence type="predicted"/>
<name>A0ABP9V502_9DEIO</name>
<dbReference type="EMBL" id="BAABRN010000001">
    <property type="protein sequence ID" value="GAA5500367.1"/>
    <property type="molecule type" value="Genomic_DNA"/>
</dbReference>
<protein>
    <submittedName>
        <fullName evidence="1">Uncharacterized protein</fullName>
    </submittedName>
</protein>